<accession>A0A1H4DQJ4</accession>
<evidence type="ECO:0000256" key="2">
    <source>
        <dbReference type="ARBA" id="ARBA00022679"/>
    </source>
</evidence>
<evidence type="ECO:0000256" key="1">
    <source>
        <dbReference type="ARBA" id="ARBA00022676"/>
    </source>
</evidence>
<dbReference type="PANTHER" id="PTHR22916:SF51">
    <property type="entry name" value="GLYCOSYLTRANSFERASE EPSH-RELATED"/>
    <property type="match status" value="1"/>
</dbReference>
<dbReference type="EMBL" id="FNRF01000004">
    <property type="protein sequence ID" value="SEA74779.1"/>
    <property type="molecule type" value="Genomic_DNA"/>
</dbReference>
<gene>
    <name evidence="4" type="ORF">SAMN05216462_2463</name>
</gene>
<name>A0A1H4DQJ4_XYLRU</name>
<keyword evidence="1" id="KW-0328">Glycosyltransferase</keyword>
<dbReference type="GO" id="GO:0016758">
    <property type="term" value="F:hexosyltransferase activity"/>
    <property type="evidence" value="ECO:0007669"/>
    <property type="project" value="UniProtKB-ARBA"/>
</dbReference>
<dbReference type="PANTHER" id="PTHR22916">
    <property type="entry name" value="GLYCOSYLTRANSFERASE"/>
    <property type="match status" value="1"/>
</dbReference>
<sequence length="291" mass="33425">MKLSIIIPVYRTEATLHKCVESVLNQNLDDFEVILVDDGSPDNSPQICDDWAAKDAHIRVIHKPNGGLSNARNAGLDKAQGDYITFVDSDDYIAANTYAPLLQYMEDADLLEYSIANRLSLPDCIYTDAQKYWLQGQAYRHTYACNKIYKKSLFCNIRYPEDKVFEDVYTLPHLLEAAKTIRTCSQGYYHYCYNPQSITANANGKQLEMLLDAHLNSGMPIDDSYYLYLLNIQIDVWERLGGDIKLPFRNVHHQAFRGTQKLKAITNNILGIKIICIISKFIHQFRQPSRW</sequence>
<evidence type="ECO:0000259" key="3">
    <source>
        <dbReference type="Pfam" id="PF00535"/>
    </source>
</evidence>
<dbReference type="AlphaFoldDB" id="A0A1H4DQJ4"/>
<feature type="domain" description="Glycosyltransferase 2-like" evidence="3">
    <location>
        <begin position="4"/>
        <end position="108"/>
    </location>
</feature>
<reference evidence="4 5" key="1">
    <citation type="submission" date="2016-10" db="EMBL/GenBank/DDBJ databases">
        <authorList>
            <person name="de Groot N.N."/>
        </authorList>
    </citation>
    <scope>NUCLEOTIDE SEQUENCE [LARGE SCALE GENOMIC DNA]</scope>
    <source>
        <strain evidence="4 5">D31d</strain>
    </source>
</reference>
<dbReference type="InterPro" id="IPR029044">
    <property type="entry name" value="Nucleotide-diphossugar_trans"/>
</dbReference>
<dbReference type="Proteomes" id="UP000182257">
    <property type="component" value="Unassembled WGS sequence"/>
</dbReference>
<evidence type="ECO:0000313" key="4">
    <source>
        <dbReference type="EMBL" id="SEA74779.1"/>
    </source>
</evidence>
<dbReference type="SUPFAM" id="SSF53448">
    <property type="entry name" value="Nucleotide-diphospho-sugar transferases"/>
    <property type="match status" value="1"/>
</dbReference>
<dbReference type="OrthoDB" id="9815829at2"/>
<dbReference type="Pfam" id="PF00535">
    <property type="entry name" value="Glycos_transf_2"/>
    <property type="match status" value="1"/>
</dbReference>
<dbReference type="InterPro" id="IPR001173">
    <property type="entry name" value="Glyco_trans_2-like"/>
</dbReference>
<dbReference type="RefSeq" id="WP_074761770.1">
    <property type="nucleotide sequence ID" value="NZ_FNRF01000004.1"/>
</dbReference>
<dbReference type="Gene3D" id="3.90.550.10">
    <property type="entry name" value="Spore Coat Polysaccharide Biosynthesis Protein SpsA, Chain A"/>
    <property type="match status" value="1"/>
</dbReference>
<proteinExistence type="predicted"/>
<evidence type="ECO:0000313" key="5">
    <source>
        <dbReference type="Proteomes" id="UP000182257"/>
    </source>
</evidence>
<organism evidence="4 5">
    <name type="scientific">Xylanibacter ruminicola</name>
    <name type="common">Prevotella ruminicola</name>
    <dbReference type="NCBI Taxonomy" id="839"/>
    <lineage>
        <taxon>Bacteria</taxon>
        <taxon>Pseudomonadati</taxon>
        <taxon>Bacteroidota</taxon>
        <taxon>Bacteroidia</taxon>
        <taxon>Bacteroidales</taxon>
        <taxon>Prevotellaceae</taxon>
        <taxon>Xylanibacter</taxon>
    </lineage>
</organism>
<protein>
    <submittedName>
        <fullName evidence="4">Glycosyltransferase involved in cell wall bisynthesis</fullName>
    </submittedName>
</protein>
<dbReference type="CDD" id="cd00761">
    <property type="entry name" value="Glyco_tranf_GTA_type"/>
    <property type="match status" value="1"/>
</dbReference>
<keyword evidence="2 4" id="KW-0808">Transferase</keyword>